<protein>
    <submittedName>
        <fullName evidence="1">Uncharacterized protein</fullName>
    </submittedName>
</protein>
<reference evidence="1" key="1">
    <citation type="submission" date="2023-02" db="EMBL/GenBank/DDBJ databases">
        <title>Genome of toxic invasive species Heracleum sosnowskyi carries increased number of genes despite the absence of recent whole-genome duplications.</title>
        <authorList>
            <person name="Schelkunov M."/>
            <person name="Shtratnikova V."/>
            <person name="Makarenko M."/>
            <person name="Klepikova A."/>
            <person name="Omelchenko D."/>
            <person name="Novikova G."/>
            <person name="Obukhova E."/>
            <person name="Bogdanov V."/>
            <person name="Penin A."/>
            <person name="Logacheva M."/>
        </authorList>
    </citation>
    <scope>NUCLEOTIDE SEQUENCE</scope>
    <source>
        <strain evidence="1">Hsosn_3</strain>
        <tissue evidence="1">Leaf</tissue>
    </source>
</reference>
<evidence type="ECO:0000313" key="1">
    <source>
        <dbReference type="EMBL" id="KAK1366815.1"/>
    </source>
</evidence>
<dbReference type="GO" id="GO:0003723">
    <property type="term" value="F:RNA binding"/>
    <property type="evidence" value="ECO:0007669"/>
    <property type="project" value="InterPro"/>
</dbReference>
<keyword evidence="2" id="KW-1185">Reference proteome</keyword>
<gene>
    <name evidence="1" type="ORF">POM88_042376</name>
</gene>
<name>A0AAD8HG69_9APIA</name>
<reference evidence="1" key="2">
    <citation type="submission" date="2023-05" db="EMBL/GenBank/DDBJ databases">
        <authorList>
            <person name="Schelkunov M.I."/>
        </authorList>
    </citation>
    <scope>NUCLEOTIDE SEQUENCE</scope>
    <source>
        <strain evidence="1">Hsosn_3</strain>
        <tissue evidence="1">Leaf</tissue>
    </source>
</reference>
<dbReference type="InterPro" id="IPR011990">
    <property type="entry name" value="TPR-like_helical_dom_sf"/>
</dbReference>
<dbReference type="AlphaFoldDB" id="A0AAD8HG69"/>
<dbReference type="GO" id="GO:0009451">
    <property type="term" value="P:RNA modification"/>
    <property type="evidence" value="ECO:0007669"/>
    <property type="project" value="InterPro"/>
</dbReference>
<dbReference type="InterPro" id="IPR046960">
    <property type="entry name" value="PPR_At4g14850-like_plant"/>
</dbReference>
<comment type="caution">
    <text evidence="1">The sequence shown here is derived from an EMBL/GenBank/DDBJ whole genome shotgun (WGS) entry which is preliminary data.</text>
</comment>
<proteinExistence type="predicted"/>
<sequence length="105" mass="11845">MFDEMNEKDEVCCSAMVSGACAAVGAFEEEVRVHGYVRENYFEYELELGTTLMDFYAEVWECTSWGREFRDDELVYGIAPSVDHYGCTVDLLARAGQISESGDID</sequence>
<dbReference type="EMBL" id="JAUIZM010000009">
    <property type="protein sequence ID" value="KAK1366815.1"/>
    <property type="molecule type" value="Genomic_DNA"/>
</dbReference>
<accession>A0AAD8HG69</accession>
<dbReference type="Proteomes" id="UP001237642">
    <property type="component" value="Unassembled WGS sequence"/>
</dbReference>
<dbReference type="Gene3D" id="1.25.40.10">
    <property type="entry name" value="Tetratricopeptide repeat domain"/>
    <property type="match status" value="1"/>
</dbReference>
<organism evidence="1 2">
    <name type="scientific">Heracleum sosnowskyi</name>
    <dbReference type="NCBI Taxonomy" id="360622"/>
    <lineage>
        <taxon>Eukaryota</taxon>
        <taxon>Viridiplantae</taxon>
        <taxon>Streptophyta</taxon>
        <taxon>Embryophyta</taxon>
        <taxon>Tracheophyta</taxon>
        <taxon>Spermatophyta</taxon>
        <taxon>Magnoliopsida</taxon>
        <taxon>eudicotyledons</taxon>
        <taxon>Gunneridae</taxon>
        <taxon>Pentapetalae</taxon>
        <taxon>asterids</taxon>
        <taxon>campanulids</taxon>
        <taxon>Apiales</taxon>
        <taxon>Apiaceae</taxon>
        <taxon>Apioideae</taxon>
        <taxon>apioid superclade</taxon>
        <taxon>Tordylieae</taxon>
        <taxon>Tordyliinae</taxon>
        <taxon>Heracleum</taxon>
    </lineage>
</organism>
<evidence type="ECO:0000313" key="2">
    <source>
        <dbReference type="Proteomes" id="UP001237642"/>
    </source>
</evidence>
<dbReference type="PANTHER" id="PTHR47926">
    <property type="entry name" value="PENTATRICOPEPTIDE REPEAT-CONTAINING PROTEIN"/>
    <property type="match status" value="1"/>
</dbReference>